<feature type="coiled-coil region" evidence="2">
    <location>
        <begin position="232"/>
        <end position="259"/>
    </location>
</feature>
<dbReference type="RefSeq" id="WP_215758641.1">
    <property type="nucleotide sequence ID" value="NZ_JAHKBE010000001.1"/>
</dbReference>
<reference evidence="5 6" key="1">
    <citation type="submission" date="2024-04" db="EMBL/GenBank/DDBJ databases">
        <title>Human intestinal bacterial collection.</title>
        <authorList>
            <person name="Pauvert C."/>
            <person name="Hitch T.C.A."/>
            <person name="Clavel T."/>
        </authorList>
    </citation>
    <scope>NUCLEOTIDE SEQUENCE [LARGE SCALE GENOMIC DNA]</scope>
    <source>
        <strain evidence="5 6">CLA-AA-H145</strain>
    </source>
</reference>
<feature type="domain" description="OmpA-like" evidence="4">
    <location>
        <begin position="268"/>
        <end position="364"/>
    </location>
</feature>
<organism evidence="5 6">
    <name type="scientific">Hallella faecis</name>
    <dbReference type="NCBI Taxonomy" id="2841596"/>
    <lineage>
        <taxon>Bacteria</taxon>
        <taxon>Pseudomonadati</taxon>
        <taxon>Bacteroidota</taxon>
        <taxon>Bacteroidia</taxon>
        <taxon>Bacteroidales</taxon>
        <taxon>Prevotellaceae</taxon>
        <taxon>Hallella</taxon>
    </lineage>
</organism>
<sequence>MKKLFTLFAAALVAASVSAQTTVEGSKVFDNMYIGVNGGVSTKMTGHSWMKGLNPNAGLRIGKNITPVFGLAIESNAYFSNKPWASTRLAVRAMNTSLLGTLNLSNLFAGYKGDPRTFELGAVYGIGWGHVFMHQEDGRAINRMTSKAGLDFQFNFGSKKQWQFYVEPAVTWVFNGMPGCNGESDYNDYGYKATSSANQGAYNINNAFFQLNAGVVYKFQNHDGRHNFTVAQLRDQNEIDALNQTINDLRNELAKKPKEVVKEVVKEVNADCAANTVIVTFAQGKSALTRDSKAALDAVKEGSHVKVIATASPEGSKKFNQKLSEARAKVVAKYLSNKGVIVDEATGKGVQGSTSNRLAIVYVK</sequence>
<dbReference type="EMBL" id="JBBNFP010000002">
    <property type="protein sequence ID" value="MEQ2485676.1"/>
    <property type="molecule type" value="Genomic_DNA"/>
</dbReference>
<dbReference type="CDD" id="cd07185">
    <property type="entry name" value="OmpA_C-like"/>
    <property type="match status" value="1"/>
</dbReference>
<keyword evidence="1" id="KW-0472">Membrane</keyword>
<evidence type="ECO:0000313" key="6">
    <source>
        <dbReference type="Proteomes" id="UP001487296"/>
    </source>
</evidence>
<proteinExistence type="predicted"/>
<name>A0ABV1FMP5_9BACT</name>
<dbReference type="Proteomes" id="UP001487296">
    <property type="component" value="Unassembled WGS sequence"/>
</dbReference>
<dbReference type="InterPro" id="IPR006665">
    <property type="entry name" value="OmpA-like"/>
</dbReference>
<protein>
    <submittedName>
        <fullName evidence="5">OmpA family protein</fullName>
    </submittedName>
</protein>
<keyword evidence="3" id="KW-0732">Signal</keyword>
<dbReference type="Gene3D" id="3.30.1330.60">
    <property type="entry name" value="OmpA-like domain"/>
    <property type="match status" value="1"/>
</dbReference>
<dbReference type="PROSITE" id="PS51123">
    <property type="entry name" value="OMPA_2"/>
    <property type="match status" value="1"/>
</dbReference>
<dbReference type="Pfam" id="PF00691">
    <property type="entry name" value="OmpA"/>
    <property type="match status" value="1"/>
</dbReference>
<evidence type="ECO:0000256" key="2">
    <source>
        <dbReference type="SAM" id="Coils"/>
    </source>
</evidence>
<keyword evidence="6" id="KW-1185">Reference proteome</keyword>
<evidence type="ECO:0000259" key="4">
    <source>
        <dbReference type="PROSITE" id="PS51123"/>
    </source>
</evidence>
<dbReference type="InterPro" id="IPR036737">
    <property type="entry name" value="OmpA-like_sf"/>
</dbReference>
<evidence type="ECO:0000256" key="3">
    <source>
        <dbReference type="SAM" id="SignalP"/>
    </source>
</evidence>
<feature type="signal peptide" evidence="3">
    <location>
        <begin position="1"/>
        <end position="19"/>
    </location>
</feature>
<dbReference type="SUPFAM" id="SSF103088">
    <property type="entry name" value="OmpA-like"/>
    <property type="match status" value="1"/>
</dbReference>
<evidence type="ECO:0000256" key="1">
    <source>
        <dbReference type="PROSITE-ProRule" id="PRU00473"/>
    </source>
</evidence>
<accession>A0ABV1FMP5</accession>
<gene>
    <name evidence="5" type="ORF">AAAT34_01250</name>
</gene>
<feature type="chain" id="PRO_5046828598" evidence="3">
    <location>
        <begin position="20"/>
        <end position="364"/>
    </location>
</feature>
<evidence type="ECO:0000313" key="5">
    <source>
        <dbReference type="EMBL" id="MEQ2485676.1"/>
    </source>
</evidence>
<keyword evidence="2" id="KW-0175">Coiled coil</keyword>
<comment type="caution">
    <text evidence="5">The sequence shown here is derived from an EMBL/GenBank/DDBJ whole genome shotgun (WGS) entry which is preliminary data.</text>
</comment>